<protein>
    <submittedName>
        <fullName evidence="2">Uncharacterized protein</fullName>
    </submittedName>
</protein>
<sequence>MSLSNRKQLQILLHPLLFHSISLREFSTSRSAIDDCDDDASSDADASKKTNASKSHSALSRRPLCTSILAPSLTVVSYPSMPTSRTSYSDFVINYRDFDMCTRSYVARFPKMLSFPEKPDKAMDTLLLKTHAEPEEFKDVTPSGAVTEMKYAVTRNPLRNSKAPCFKVHNYRASYEDSEGRIVNLIRNVPKQKEDPALLKFLMAMAKKLIDEDLKKHEINKADLEKLWFEESRTTEKTEAMWCQSLVKHYQFSLYDLLLEYASTTYKLAKPVLEGTEVELESGELEHQLGLGEFLLKEGFVVGKYHDVKKLMESLKRFFGVDVFPTFVGHGAYHPSLFEVGVLTTKDGAKRIDHPMASKVPEGLFLMREL</sequence>
<name>A0AAD8IRK8_9APIA</name>
<accession>A0AAD8IRK8</accession>
<gene>
    <name evidence="2" type="ORF">POM88_019027</name>
</gene>
<dbReference type="EMBL" id="JAUIZM010000004">
    <property type="protein sequence ID" value="KAK1390849.1"/>
    <property type="molecule type" value="Genomic_DNA"/>
</dbReference>
<keyword evidence="3" id="KW-1185">Reference proteome</keyword>
<comment type="caution">
    <text evidence="2">The sequence shown here is derived from an EMBL/GenBank/DDBJ whole genome shotgun (WGS) entry which is preliminary data.</text>
</comment>
<evidence type="ECO:0000256" key="1">
    <source>
        <dbReference type="SAM" id="MobiDB-lite"/>
    </source>
</evidence>
<dbReference type="AlphaFoldDB" id="A0AAD8IRK8"/>
<reference evidence="2" key="2">
    <citation type="submission" date="2023-05" db="EMBL/GenBank/DDBJ databases">
        <authorList>
            <person name="Schelkunov M.I."/>
        </authorList>
    </citation>
    <scope>NUCLEOTIDE SEQUENCE</scope>
    <source>
        <strain evidence="2">Hsosn_3</strain>
        <tissue evidence="2">Leaf</tissue>
    </source>
</reference>
<reference evidence="2" key="1">
    <citation type="submission" date="2023-02" db="EMBL/GenBank/DDBJ databases">
        <title>Genome of toxic invasive species Heracleum sosnowskyi carries increased number of genes despite the absence of recent whole-genome duplications.</title>
        <authorList>
            <person name="Schelkunov M."/>
            <person name="Shtratnikova V."/>
            <person name="Makarenko M."/>
            <person name="Klepikova A."/>
            <person name="Omelchenko D."/>
            <person name="Novikova G."/>
            <person name="Obukhova E."/>
            <person name="Bogdanov V."/>
            <person name="Penin A."/>
            <person name="Logacheva M."/>
        </authorList>
    </citation>
    <scope>NUCLEOTIDE SEQUENCE</scope>
    <source>
        <strain evidence="2">Hsosn_3</strain>
        <tissue evidence="2">Leaf</tissue>
    </source>
</reference>
<proteinExistence type="predicted"/>
<dbReference type="Proteomes" id="UP001237642">
    <property type="component" value="Unassembled WGS sequence"/>
</dbReference>
<evidence type="ECO:0000313" key="2">
    <source>
        <dbReference type="EMBL" id="KAK1390849.1"/>
    </source>
</evidence>
<evidence type="ECO:0000313" key="3">
    <source>
        <dbReference type="Proteomes" id="UP001237642"/>
    </source>
</evidence>
<feature type="region of interest" description="Disordered" evidence="1">
    <location>
        <begin position="34"/>
        <end position="56"/>
    </location>
</feature>
<organism evidence="2 3">
    <name type="scientific">Heracleum sosnowskyi</name>
    <dbReference type="NCBI Taxonomy" id="360622"/>
    <lineage>
        <taxon>Eukaryota</taxon>
        <taxon>Viridiplantae</taxon>
        <taxon>Streptophyta</taxon>
        <taxon>Embryophyta</taxon>
        <taxon>Tracheophyta</taxon>
        <taxon>Spermatophyta</taxon>
        <taxon>Magnoliopsida</taxon>
        <taxon>eudicotyledons</taxon>
        <taxon>Gunneridae</taxon>
        <taxon>Pentapetalae</taxon>
        <taxon>asterids</taxon>
        <taxon>campanulids</taxon>
        <taxon>Apiales</taxon>
        <taxon>Apiaceae</taxon>
        <taxon>Apioideae</taxon>
        <taxon>apioid superclade</taxon>
        <taxon>Tordylieae</taxon>
        <taxon>Tordyliinae</taxon>
        <taxon>Heracleum</taxon>
    </lineage>
</organism>